<keyword evidence="12" id="KW-1185">Reference proteome</keyword>
<proteinExistence type="inferred from homology"/>
<keyword evidence="10" id="KW-0732">Signal</keyword>
<dbReference type="EMBL" id="JAXIOK010000009">
    <property type="protein sequence ID" value="KAK4761801.1"/>
    <property type="molecule type" value="Genomic_DNA"/>
</dbReference>
<evidence type="ECO:0000256" key="8">
    <source>
        <dbReference type="PROSITE-ProRule" id="PRU10052"/>
    </source>
</evidence>
<evidence type="ECO:0000313" key="12">
    <source>
        <dbReference type="Proteomes" id="UP001345219"/>
    </source>
</evidence>
<dbReference type="InterPro" id="IPR000743">
    <property type="entry name" value="Glyco_hydro_28"/>
</dbReference>
<dbReference type="PANTHER" id="PTHR31375">
    <property type="match status" value="1"/>
</dbReference>
<evidence type="ECO:0000256" key="7">
    <source>
        <dbReference type="ARBA" id="ARBA00023316"/>
    </source>
</evidence>
<evidence type="ECO:0000256" key="6">
    <source>
        <dbReference type="ARBA" id="ARBA00023295"/>
    </source>
</evidence>
<dbReference type="InterPro" id="IPR006626">
    <property type="entry name" value="PbH1"/>
</dbReference>
<dbReference type="SUPFAM" id="SSF51126">
    <property type="entry name" value="Pectin lyase-like"/>
    <property type="match status" value="1"/>
</dbReference>
<keyword evidence="7" id="KW-0961">Cell wall biogenesis/degradation</keyword>
<feature type="signal peptide" evidence="10">
    <location>
        <begin position="1"/>
        <end position="24"/>
    </location>
</feature>
<dbReference type="InterPro" id="IPR012334">
    <property type="entry name" value="Pectin_lyas_fold"/>
</dbReference>
<feature type="chain" id="PRO_5043054015" evidence="10">
    <location>
        <begin position="25"/>
        <end position="397"/>
    </location>
</feature>
<evidence type="ECO:0000256" key="4">
    <source>
        <dbReference type="ARBA" id="ARBA00022525"/>
    </source>
</evidence>
<dbReference type="Pfam" id="PF00295">
    <property type="entry name" value="Glyco_hydro_28"/>
    <property type="match status" value="1"/>
</dbReference>
<name>A0AAN7K7Y4_9MYRT</name>
<protein>
    <submittedName>
        <fullName evidence="11">Uncharacterized protein</fullName>
    </submittedName>
</protein>
<evidence type="ECO:0000256" key="9">
    <source>
        <dbReference type="RuleBase" id="RU361169"/>
    </source>
</evidence>
<dbReference type="AlphaFoldDB" id="A0AAN7K7Y4"/>
<organism evidence="11 12">
    <name type="scientific">Trapa incisa</name>
    <dbReference type="NCBI Taxonomy" id="236973"/>
    <lineage>
        <taxon>Eukaryota</taxon>
        <taxon>Viridiplantae</taxon>
        <taxon>Streptophyta</taxon>
        <taxon>Embryophyta</taxon>
        <taxon>Tracheophyta</taxon>
        <taxon>Spermatophyta</taxon>
        <taxon>Magnoliopsida</taxon>
        <taxon>eudicotyledons</taxon>
        <taxon>Gunneridae</taxon>
        <taxon>Pentapetalae</taxon>
        <taxon>rosids</taxon>
        <taxon>malvids</taxon>
        <taxon>Myrtales</taxon>
        <taxon>Lythraceae</taxon>
        <taxon>Trapa</taxon>
    </lineage>
</organism>
<keyword evidence="3" id="KW-0134">Cell wall</keyword>
<keyword evidence="5 9" id="KW-0378">Hydrolase</keyword>
<evidence type="ECO:0000256" key="10">
    <source>
        <dbReference type="SAM" id="SignalP"/>
    </source>
</evidence>
<dbReference type="GO" id="GO:0005975">
    <property type="term" value="P:carbohydrate metabolic process"/>
    <property type="evidence" value="ECO:0007669"/>
    <property type="project" value="InterPro"/>
</dbReference>
<evidence type="ECO:0000256" key="5">
    <source>
        <dbReference type="ARBA" id="ARBA00022801"/>
    </source>
</evidence>
<evidence type="ECO:0000256" key="3">
    <source>
        <dbReference type="ARBA" id="ARBA00022512"/>
    </source>
</evidence>
<accession>A0AAN7K7Y4</accession>
<evidence type="ECO:0000256" key="1">
    <source>
        <dbReference type="ARBA" id="ARBA00004191"/>
    </source>
</evidence>
<reference evidence="11 12" key="1">
    <citation type="journal article" date="2023" name="Hortic Res">
        <title>Pangenome of water caltrop reveals structural variations and asymmetric subgenome divergence after allopolyploidization.</title>
        <authorList>
            <person name="Zhang X."/>
            <person name="Chen Y."/>
            <person name="Wang L."/>
            <person name="Yuan Y."/>
            <person name="Fang M."/>
            <person name="Shi L."/>
            <person name="Lu R."/>
            <person name="Comes H.P."/>
            <person name="Ma Y."/>
            <person name="Chen Y."/>
            <person name="Huang G."/>
            <person name="Zhou Y."/>
            <person name="Zheng Z."/>
            <person name="Qiu Y."/>
        </authorList>
    </citation>
    <scope>NUCLEOTIDE SEQUENCE [LARGE SCALE GENOMIC DNA]</scope>
    <source>
        <tissue evidence="11">Roots</tissue>
    </source>
</reference>
<evidence type="ECO:0000313" key="11">
    <source>
        <dbReference type="EMBL" id="KAK4761801.1"/>
    </source>
</evidence>
<comment type="subcellular location">
    <subcellularLocation>
        <location evidence="1">Secreted</location>
        <location evidence="1">Cell wall</location>
    </subcellularLocation>
</comment>
<dbReference type="PROSITE" id="PS00502">
    <property type="entry name" value="POLYGALACTURONASE"/>
    <property type="match status" value="1"/>
</dbReference>
<comment type="similarity">
    <text evidence="2 9">Belongs to the glycosyl hydrolase 28 family.</text>
</comment>
<dbReference type="Proteomes" id="UP001345219">
    <property type="component" value="Chromosome 23"/>
</dbReference>
<dbReference type="GO" id="GO:0004650">
    <property type="term" value="F:polygalacturonase activity"/>
    <property type="evidence" value="ECO:0007669"/>
    <property type="project" value="InterPro"/>
</dbReference>
<dbReference type="SMART" id="SM00710">
    <property type="entry name" value="PbH1"/>
    <property type="match status" value="5"/>
</dbReference>
<comment type="caution">
    <text evidence="11">The sequence shown here is derived from an EMBL/GenBank/DDBJ whole genome shotgun (WGS) entry which is preliminary data.</text>
</comment>
<dbReference type="InterPro" id="IPR011050">
    <property type="entry name" value="Pectin_lyase_fold/virulence"/>
</dbReference>
<feature type="active site" evidence="8">
    <location>
        <position position="244"/>
    </location>
</feature>
<dbReference type="GO" id="GO:0071555">
    <property type="term" value="P:cell wall organization"/>
    <property type="evidence" value="ECO:0007669"/>
    <property type="project" value="UniProtKB-KW"/>
</dbReference>
<keyword evidence="6 9" id="KW-0326">Glycosidase</keyword>
<gene>
    <name evidence="11" type="ORF">SAY87_029685</name>
</gene>
<sequence length="397" mass="43296">MEWRQTCMLFLIFLFQVLVNEVRSQGGNTVFDIRQFGATGDGQSDSSKALEDAFSNACNVVGGRNQILVPEGTFMVTSAVFDGPCKGLIEFRVDGVIKASAGIIDDDKWVAFRYIDGLVITGEGTFDGFGESAWNLNDCKMNSQCKHLPTSIRLDFVKNSVVSGIHSLNSKFFHMKIYKCNNINVDGVHIIAPEDSPNTDGIHIGDSANINILNSVIATGDDCISMGPGNKNILIQNITCGPGHGISIGSLGKYNNEADISGITVQHCTLSQTMYGLRIKTWASDIQLTAYNITYDDVVMDNANHPILIDQEYCPSMGCDESKPSSVQIKDVWYKNIRGSSKSQSAVNLKCSSKYPCDNINFFNIDLLYQNSDNSVNANCKNVRGSASGIEKPPSCL</sequence>
<keyword evidence="4" id="KW-0964">Secreted</keyword>
<evidence type="ECO:0000256" key="2">
    <source>
        <dbReference type="ARBA" id="ARBA00008834"/>
    </source>
</evidence>
<dbReference type="Gene3D" id="2.160.20.10">
    <property type="entry name" value="Single-stranded right-handed beta-helix, Pectin lyase-like"/>
    <property type="match status" value="1"/>
</dbReference>
<dbReference type="FunFam" id="2.160.20.10:FF:000004">
    <property type="entry name" value="Pectin lyase-like superfamily protein"/>
    <property type="match status" value="1"/>
</dbReference>